<accession>A0A3P1CGH3</accession>
<feature type="domain" description="Cyclophilin-like" evidence="2">
    <location>
        <begin position="61"/>
        <end position="169"/>
    </location>
</feature>
<dbReference type="Proteomes" id="UP000274271">
    <property type="component" value="Unassembled WGS sequence"/>
</dbReference>
<proteinExistence type="predicted"/>
<comment type="caution">
    <text evidence="3">The sequence shown here is derived from an EMBL/GenBank/DDBJ whole genome shotgun (WGS) entry which is preliminary data.</text>
</comment>
<dbReference type="InterPro" id="IPR041183">
    <property type="entry name" value="Cyclophilin-like"/>
</dbReference>
<gene>
    <name evidence="3" type="ORF">EHT87_18965</name>
</gene>
<evidence type="ECO:0000313" key="3">
    <source>
        <dbReference type="EMBL" id="RRB12288.1"/>
    </source>
</evidence>
<organism evidence="3 4">
    <name type="scientific">Larkinella knui</name>
    <dbReference type="NCBI Taxonomy" id="2025310"/>
    <lineage>
        <taxon>Bacteria</taxon>
        <taxon>Pseudomonadati</taxon>
        <taxon>Bacteroidota</taxon>
        <taxon>Cytophagia</taxon>
        <taxon>Cytophagales</taxon>
        <taxon>Spirosomataceae</taxon>
        <taxon>Larkinella</taxon>
    </lineage>
</organism>
<dbReference type="Gene3D" id="2.40.100.20">
    <property type="match status" value="1"/>
</dbReference>
<feature type="compositionally biased region" description="Polar residues" evidence="1">
    <location>
        <begin position="36"/>
        <end position="52"/>
    </location>
</feature>
<keyword evidence="4" id="KW-1185">Reference proteome</keyword>
<feature type="region of interest" description="Disordered" evidence="1">
    <location>
        <begin position="36"/>
        <end position="56"/>
    </location>
</feature>
<evidence type="ECO:0000259" key="2">
    <source>
        <dbReference type="Pfam" id="PF18050"/>
    </source>
</evidence>
<sequence>MRSTKRLIDQRMKPSIVVLFQLLFFIGIMACKTDDPSVSNQTGTENGGNTDQDTTKNRLRIRIGSQIFTATLLDNATVTAFRARLPMTVVMGELNGNEKLYRFSSDLPTNPANPGTIQTGDLMLYGANTLVLFYQTFPTPYSYTKLGRIVNTAGLAAAVGSGSVTITFELE</sequence>
<reference evidence="3 4" key="1">
    <citation type="submission" date="2018-11" db="EMBL/GenBank/DDBJ databases">
        <authorList>
            <person name="Zhou Z."/>
            <person name="Wang G."/>
        </authorList>
    </citation>
    <scope>NUCLEOTIDE SEQUENCE [LARGE SCALE GENOMIC DNA]</scope>
    <source>
        <strain evidence="3 4">KCTC42998</strain>
    </source>
</reference>
<evidence type="ECO:0000256" key="1">
    <source>
        <dbReference type="SAM" id="MobiDB-lite"/>
    </source>
</evidence>
<dbReference type="OrthoDB" id="9801466at2"/>
<dbReference type="InterPro" id="IPR029000">
    <property type="entry name" value="Cyclophilin-like_dom_sf"/>
</dbReference>
<dbReference type="SUPFAM" id="SSF50891">
    <property type="entry name" value="Cyclophilin-like"/>
    <property type="match status" value="1"/>
</dbReference>
<name>A0A3P1CGH3_9BACT</name>
<dbReference type="EMBL" id="RQJP01000004">
    <property type="protein sequence ID" value="RRB12288.1"/>
    <property type="molecule type" value="Genomic_DNA"/>
</dbReference>
<dbReference type="PROSITE" id="PS51257">
    <property type="entry name" value="PROKAR_LIPOPROTEIN"/>
    <property type="match status" value="1"/>
</dbReference>
<dbReference type="AlphaFoldDB" id="A0A3P1CGH3"/>
<evidence type="ECO:0000313" key="4">
    <source>
        <dbReference type="Proteomes" id="UP000274271"/>
    </source>
</evidence>
<dbReference type="Pfam" id="PF18050">
    <property type="entry name" value="Cyclophil_like2"/>
    <property type="match status" value="1"/>
</dbReference>
<protein>
    <recommendedName>
        <fullName evidence="2">Cyclophilin-like domain-containing protein</fullName>
    </recommendedName>
</protein>